<protein>
    <submittedName>
        <fullName evidence="1">Uncharacterized protein</fullName>
    </submittedName>
</protein>
<sequence length="74" mass="8560">MPTLALQIIPLAESFLLSLVRFSKTGVDVRVLVLNIKDITTWEHTTQLYNSATQHYYQYSRRTKQVTYVRTGAI</sequence>
<accession>A0A7C8NDC2</accession>
<evidence type="ECO:0000313" key="1">
    <source>
        <dbReference type="EMBL" id="KAF3098877.1"/>
    </source>
</evidence>
<proteinExistence type="predicted"/>
<gene>
    <name evidence="1" type="ORF">TWF102_005926</name>
</gene>
<name>A0A7C8NDC2_ORBOL</name>
<dbReference type="AlphaFoldDB" id="A0A7C8NDC2"/>
<dbReference type="EMBL" id="WIQW01000030">
    <property type="protein sequence ID" value="KAF3098877.1"/>
    <property type="molecule type" value="Genomic_DNA"/>
</dbReference>
<comment type="caution">
    <text evidence="1">The sequence shown here is derived from an EMBL/GenBank/DDBJ whole genome shotgun (WGS) entry which is preliminary data.</text>
</comment>
<organism evidence="1 2">
    <name type="scientific">Orbilia oligospora</name>
    <name type="common">Nematode-trapping fungus</name>
    <name type="synonym">Arthrobotrys oligospora</name>
    <dbReference type="NCBI Taxonomy" id="2813651"/>
    <lineage>
        <taxon>Eukaryota</taxon>
        <taxon>Fungi</taxon>
        <taxon>Dikarya</taxon>
        <taxon>Ascomycota</taxon>
        <taxon>Pezizomycotina</taxon>
        <taxon>Orbiliomycetes</taxon>
        <taxon>Orbiliales</taxon>
        <taxon>Orbiliaceae</taxon>
        <taxon>Orbilia</taxon>
    </lineage>
</organism>
<evidence type="ECO:0000313" key="2">
    <source>
        <dbReference type="Proteomes" id="UP000475325"/>
    </source>
</evidence>
<dbReference type="Proteomes" id="UP000475325">
    <property type="component" value="Unassembled WGS sequence"/>
</dbReference>
<reference evidence="1 2" key="1">
    <citation type="submission" date="2019-06" db="EMBL/GenBank/DDBJ databases">
        <authorList>
            <person name="Palmer J.M."/>
        </authorList>
    </citation>
    <scope>NUCLEOTIDE SEQUENCE [LARGE SCALE GENOMIC DNA]</scope>
    <source>
        <strain evidence="1 2">TWF102</strain>
    </source>
</reference>